<organism evidence="1 2">
    <name type="scientific">Hexamita inflata</name>
    <dbReference type="NCBI Taxonomy" id="28002"/>
    <lineage>
        <taxon>Eukaryota</taxon>
        <taxon>Metamonada</taxon>
        <taxon>Diplomonadida</taxon>
        <taxon>Hexamitidae</taxon>
        <taxon>Hexamitinae</taxon>
        <taxon>Hexamita</taxon>
    </lineage>
</organism>
<gene>
    <name evidence="1" type="ORF">HINF_LOCUS9831</name>
</gene>
<name>A0ABP1H6F0_9EUKA</name>
<reference evidence="1 2" key="1">
    <citation type="submission" date="2024-07" db="EMBL/GenBank/DDBJ databases">
        <authorList>
            <person name="Akdeniz Z."/>
        </authorList>
    </citation>
    <scope>NUCLEOTIDE SEQUENCE [LARGE SCALE GENOMIC DNA]</scope>
</reference>
<protein>
    <submittedName>
        <fullName evidence="1">Hypothetical_protein</fullName>
    </submittedName>
</protein>
<dbReference type="EMBL" id="CAXDID020000021">
    <property type="protein sequence ID" value="CAL5987315.1"/>
    <property type="molecule type" value="Genomic_DNA"/>
</dbReference>
<proteinExistence type="predicted"/>
<dbReference type="Proteomes" id="UP001642409">
    <property type="component" value="Unassembled WGS sequence"/>
</dbReference>
<accession>A0ABP1H6F0</accession>
<evidence type="ECO:0000313" key="2">
    <source>
        <dbReference type="Proteomes" id="UP001642409"/>
    </source>
</evidence>
<sequence length="112" mass="13269">MSKVCSRHTPKYIFEASIYRTFQNSTIKRGLDTVSESEHEKIDIDFSIECCEAEPVRIRYSSYETLKTMLMQQEKELYEISCVVEYLEFCQSKQGKSIRSLDQKLRKMNSFK</sequence>
<keyword evidence="2" id="KW-1185">Reference proteome</keyword>
<evidence type="ECO:0000313" key="1">
    <source>
        <dbReference type="EMBL" id="CAL5987315.1"/>
    </source>
</evidence>
<comment type="caution">
    <text evidence="1">The sequence shown here is derived from an EMBL/GenBank/DDBJ whole genome shotgun (WGS) entry which is preliminary data.</text>
</comment>